<dbReference type="AlphaFoldDB" id="A0A1C6SZ48"/>
<protein>
    <submittedName>
        <fullName evidence="1">Uncharacterized protein</fullName>
    </submittedName>
</protein>
<evidence type="ECO:0000313" key="2">
    <source>
        <dbReference type="Proteomes" id="UP000198959"/>
    </source>
</evidence>
<name>A0A1C6SZ48_9ACTN</name>
<sequence length="300" mass="30812">MSDQTRFRRLGAPALVFVLAGAFVGVVAPASPASAAVPGLMRISATSTLTSNNFQSVTAVCPVGKVLLSGGYEIVGASGEVTVDDFRPNGGPTTAPTAVTVGAYEVDEYPDAWMVQAFAVCADPVAGLVRVATSSTYDSFDVHEVTASCPTGKVLTGSGFELQEAIGNAVVDDVRPNGTSVTAPTRVDVQAYEADPFTGPWSLTAYAICANPLPGLVQATVTSTVSSDDYRTVAGVCPIGKVLVGGGFELRNAFGSVVMDDFTPNGGPATGPTVVIVGAYEEDPLGTDWYLRSHAICATM</sequence>
<gene>
    <name evidence="1" type="ORF">GA0074692_3942</name>
</gene>
<dbReference type="Proteomes" id="UP000198959">
    <property type="component" value="Unassembled WGS sequence"/>
</dbReference>
<accession>A0A1C6SZ48</accession>
<reference evidence="2" key="1">
    <citation type="submission" date="2016-06" db="EMBL/GenBank/DDBJ databases">
        <authorList>
            <person name="Varghese N."/>
            <person name="Submissions Spin"/>
        </authorList>
    </citation>
    <scope>NUCLEOTIDE SEQUENCE [LARGE SCALE GENOMIC DNA]</scope>
    <source>
        <strain evidence="2">DSM 43817</strain>
    </source>
</reference>
<proteinExistence type="predicted"/>
<dbReference type="EMBL" id="FMHW01000002">
    <property type="protein sequence ID" value="SCL34854.1"/>
    <property type="molecule type" value="Genomic_DNA"/>
</dbReference>
<keyword evidence="2" id="KW-1185">Reference proteome</keyword>
<evidence type="ECO:0000313" key="1">
    <source>
        <dbReference type="EMBL" id="SCL34854.1"/>
    </source>
</evidence>
<organism evidence="1 2">
    <name type="scientific">Micromonospora pallida</name>
    <dbReference type="NCBI Taxonomy" id="145854"/>
    <lineage>
        <taxon>Bacteria</taxon>
        <taxon>Bacillati</taxon>
        <taxon>Actinomycetota</taxon>
        <taxon>Actinomycetes</taxon>
        <taxon>Micromonosporales</taxon>
        <taxon>Micromonosporaceae</taxon>
        <taxon>Micromonospora</taxon>
    </lineage>
</organism>